<proteinExistence type="predicted"/>
<name>A0A1W6MQK4_9HYPH</name>
<evidence type="ECO:0000313" key="2">
    <source>
        <dbReference type="Proteomes" id="UP000193978"/>
    </source>
</evidence>
<dbReference type="EMBL" id="CP019948">
    <property type="protein sequence ID" value="ARN79881.1"/>
    <property type="molecule type" value="Genomic_DNA"/>
</dbReference>
<accession>A0A1W6MQK4</accession>
<organism evidence="1 2">
    <name type="scientific">Methylocystis bryophila</name>
    <dbReference type="NCBI Taxonomy" id="655015"/>
    <lineage>
        <taxon>Bacteria</taxon>
        <taxon>Pseudomonadati</taxon>
        <taxon>Pseudomonadota</taxon>
        <taxon>Alphaproteobacteria</taxon>
        <taxon>Hyphomicrobiales</taxon>
        <taxon>Methylocystaceae</taxon>
        <taxon>Methylocystis</taxon>
    </lineage>
</organism>
<reference evidence="1 2" key="1">
    <citation type="submission" date="2017-02" db="EMBL/GenBank/DDBJ databases">
        <authorList>
            <person name="Peterson S.W."/>
        </authorList>
    </citation>
    <scope>NUCLEOTIDE SEQUENCE [LARGE SCALE GENOMIC DNA]</scope>
    <source>
        <strain evidence="1 2">S285</strain>
    </source>
</reference>
<evidence type="ECO:0000313" key="1">
    <source>
        <dbReference type="EMBL" id="ARN79881.1"/>
    </source>
</evidence>
<keyword evidence="2" id="KW-1185">Reference proteome</keyword>
<dbReference type="KEGG" id="mbry:B1812_00990"/>
<protein>
    <submittedName>
        <fullName evidence="1">Uncharacterized protein</fullName>
    </submittedName>
</protein>
<dbReference type="STRING" id="655015.B1812_00990"/>
<sequence>MQAPSYKAGKEEDRSVVHIGTHFAARVAAAQLRMESLRGLARCFSGFPFKRQKTDERPGVEFP</sequence>
<dbReference type="Proteomes" id="UP000193978">
    <property type="component" value="Chromosome"/>
</dbReference>
<dbReference type="AlphaFoldDB" id="A0A1W6MQK4"/>
<gene>
    <name evidence="1" type="ORF">B1812_00990</name>
</gene>